<feature type="region of interest" description="Disordered" evidence="1">
    <location>
        <begin position="117"/>
        <end position="142"/>
    </location>
</feature>
<feature type="compositionally biased region" description="Polar residues" evidence="1">
    <location>
        <begin position="128"/>
        <end position="142"/>
    </location>
</feature>
<sequence>EGAQDQGRPAPPRWLASHRAAASCAAPSVADGRARGSASQGTARCPPRGGRGRAGPCRAPGDGAASAALVFLAVLQGPTARRMQEEVEPCERGALETTDAEPGRRVTWTLEAPPECGRVAMSRRRAQEVTTHQTTPTQPEGS</sequence>
<accession>A0ABN9XZ30</accession>
<reference evidence="2" key="1">
    <citation type="submission" date="2023-10" db="EMBL/GenBank/DDBJ databases">
        <authorList>
            <person name="Chen Y."/>
            <person name="Shah S."/>
            <person name="Dougan E. K."/>
            <person name="Thang M."/>
            <person name="Chan C."/>
        </authorList>
    </citation>
    <scope>NUCLEOTIDE SEQUENCE [LARGE SCALE GENOMIC DNA]</scope>
</reference>
<name>A0ABN9XZ30_9DINO</name>
<gene>
    <name evidence="2" type="ORF">PCOR1329_LOCUS79990</name>
</gene>
<organism evidence="2 3">
    <name type="scientific">Prorocentrum cordatum</name>
    <dbReference type="NCBI Taxonomy" id="2364126"/>
    <lineage>
        <taxon>Eukaryota</taxon>
        <taxon>Sar</taxon>
        <taxon>Alveolata</taxon>
        <taxon>Dinophyceae</taxon>
        <taxon>Prorocentrales</taxon>
        <taxon>Prorocentraceae</taxon>
        <taxon>Prorocentrum</taxon>
    </lineage>
</organism>
<feature type="region of interest" description="Disordered" evidence="1">
    <location>
        <begin position="82"/>
        <end position="104"/>
    </location>
</feature>
<comment type="caution">
    <text evidence="2">The sequence shown here is derived from an EMBL/GenBank/DDBJ whole genome shotgun (WGS) entry which is preliminary data.</text>
</comment>
<evidence type="ECO:0000313" key="3">
    <source>
        <dbReference type="Proteomes" id="UP001189429"/>
    </source>
</evidence>
<protein>
    <submittedName>
        <fullName evidence="2">Uncharacterized protein</fullName>
    </submittedName>
</protein>
<feature type="compositionally biased region" description="Low complexity" evidence="1">
    <location>
        <begin position="43"/>
        <end position="60"/>
    </location>
</feature>
<feature type="non-terminal residue" evidence="2">
    <location>
        <position position="142"/>
    </location>
</feature>
<feature type="compositionally biased region" description="Basic and acidic residues" evidence="1">
    <location>
        <begin position="82"/>
        <end position="94"/>
    </location>
</feature>
<keyword evidence="3" id="KW-1185">Reference proteome</keyword>
<evidence type="ECO:0000256" key="1">
    <source>
        <dbReference type="SAM" id="MobiDB-lite"/>
    </source>
</evidence>
<feature type="non-terminal residue" evidence="2">
    <location>
        <position position="1"/>
    </location>
</feature>
<evidence type="ECO:0000313" key="2">
    <source>
        <dbReference type="EMBL" id="CAK0903799.1"/>
    </source>
</evidence>
<dbReference type="Proteomes" id="UP001189429">
    <property type="component" value="Unassembled WGS sequence"/>
</dbReference>
<feature type="region of interest" description="Disordered" evidence="1">
    <location>
        <begin position="26"/>
        <end position="60"/>
    </location>
</feature>
<proteinExistence type="predicted"/>
<dbReference type="EMBL" id="CAUYUJ010021288">
    <property type="protein sequence ID" value="CAK0903799.1"/>
    <property type="molecule type" value="Genomic_DNA"/>
</dbReference>